<dbReference type="Proteomes" id="UP000263517">
    <property type="component" value="Unassembled WGS sequence"/>
</dbReference>
<organism evidence="1 2">
    <name type="scientific">Alteromonas australica</name>
    <dbReference type="NCBI Taxonomy" id="589873"/>
    <lineage>
        <taxon>Bacteria</taxon>
        <taxon>Pseudomonadati</taxon>
        <taxon>Pseudomonadota</taxon>
        <taxon>Gammaproteobacteria</taxon>
        <taxon>Alteromonadales</taxon>
        <taxon>Alteromonadaceae</taxon>
        <taxon>Alteromonas/Salinimonas group</taxon>
        <taxon>Alteromonas</taxon>
    </lineage>
</organism>
<protein>
    <submittedName>
        <fullName evidence="1">Uncharacterized protein</fullName>
    </submittedName>
</protein>
<accession>A0A350P7M0</accession>
<proteinExistence type="predicted"/>
<evidence type="ECO:0000313" key="1">
    <source>
        <dbReference type="EMBL" id="HAW77287.1"/>
    </source>
</evidence>
<sequence>MSIRKTSYIVIENGEARALVDFIRNPQSAIHDETMRAVVNQFIEDIGTGTAREIAIHTDELRDTDDE</sequence>
<reference evidence="1 2" key="1">
    <citation type="journal article" date="2018" name="Nat. Biotechnol.">
        <title>A standardized bacterial taxonomy based on genome phylogeny substantially revises the tree of life.</title>
        <authorList>
            <person name="Parks D.H."/>
            <person name="Chuvochina M."/>
            <person name="Waite D.W."/>
            <person name="Rinke C."/>
            <person name="Skarshewski A."/>
            <person name="Chaumeil P.A."/>
            <person name="Hugenholtz P."/>
        </authorList>
    </citation>
    <scope>NUCLEOTIDE SEQUENCE [LARGE SCALE GENOMIC DNA]</scope>
    <source>
        <strain evidence="1">UBA11978</strain>
    </source>
</reference>
<gene>
    <name evidence="1" type="ORF">DCW74_16310</name>
</gene>
<comment type="caution">
    <text evidence="1">The sequence shown here is derived from an EMBL/GenBank/DDBJ whole genome shotgun (WGS) entry which is preliminary data.</text>
</comment>
<name>A0A350P7M0_9ALTE</name>
<evidence type="ECO:0000313" key="2">
    <source>
        <dbReference type="Proteomes" id="UP000263517"/>
    </source>
</evidence>
<dbReference type="EMBL" id="DNAN01000574">
    <property type="protein sequence ID" value="HAW77287.1"/>
    <property type="molecule type" value="Genomic_DNA"/>
</dbReference>
<dbReference type="AlphaFoldDB" id="A0A350P7M0"/>